<evidence type="ECO:0000313" key="7">
    <source>
        <dbReference type="EMBL" id="KAK8774877.1"/>
    </source>
</evidence>
<dbReference type="InterPro" id="IPR006671">
    <property type="entry name" value="Cyclin_N"/>
</dbReference>
<keyword evidence="8" id="KW-1185">Reference proteome</keyword>
<keyword evidence="1" id="KW-0132">Cell division</keyword>
<evidence type="ECO:0000256" key="2">
    <source>
        <dbReference type="ARBA" id="ARBA00023127"/>
    </source>
</evidence>
<sequence>MQWRSRYGDTRPKTGHLNTNEEHITVRQIASSKKHPATQRGWTSTSQLPPGVPDIDADGDREPLFSTECLKEISYNLFLREINWPIKRFFLRSQVEVNASIRARHIHCLILTHNALHFLPETLFLAVSLVDHYLQVRIIVKGNMRRLWIAALFLAAKYEETQGPLVSIRFMETMKYISDFQLRDVWEMEKDILRAVNWSLTRPLSVNFLSRNCKAAQATKVEEMTATYILEVCLLDYCMAWVKPSRRAAAALCCALLLLGRPKD</sequence>
<evidence type="ECO:0000256" key="3">
    <source>
        <dbReference type="ARBA" id="ARBA00023306"/>
    </source>
</evidence>
<dbReference type="GO" id="GO:0044772">
    <property type="term" value="P:mitotic cell cycle phase transition"/>
    <property type="evidence" value="ECO:0007669"/>
    <property type="project" value="InterPro"/>
</dbReference>
<dbReference type="Pfam" id="PF00134">
    <property type="entry name" value="Cyclin_N"/>
    <property type="match status" value="1"/>
</dbReference>
<dbReference type="GO" id="GO:0051301">
    <property type="term" value="P:cell division"/>
    <property type="evidence" value="ECO:0007669"/>
    <property type="project" value="UniProtKB-KW"/>
</dbReference>
<name>A0AAQ4EJG6_AMBAM</name>
<accession>A0AAQ4EJG6</accession>
<reference evidence="7 8" key="1">
    <citation type="journal article" date="2023" name="Arcadia Sci">
        <title>De novo assembly of a long-read Amblyomma americanum tick genome.</title>
        <authorList>
            <person name="Chou S."/>
            <person name="Poskanzer K.E."/>
            <person name="Rollins M."/>
            <person name="Thuy-Boun P.S."/>
        </authorList>
    </citation>
    <scope>NUCLEOTIDE SEQUENCE [LARGE SCALE GENOMIC DNA]</scope>
    <source>
        <strain evidence="7">F_SG_1</strain>
        <tissue evidence="7">Salivary glands</tissue>
    </source>
</reference>
<dbReference type="Gene3D" id="1.10.472.10">
    <property type="entry name" value="Cyclin-like"/>
    <property type="match status" value="2"/>
</dbReference>
<organism evidence="7 8">
    <name type="scientific">Amblyomma americanum</name>
    <name type="common">Lone star tick</name>
    <dbReference type="NCBI Taxonomy" id="6943"/>
    <lineage>
        <taxon>Eukaryota</taxon>
        <taxon>Metazoa</taxon>
        <taxon>Ecdysozoa</taxon>
        <taxon>Arthropoda</taxon>
        <taxon>Chelicerata</taxon>
        <taxon>Arachnida</taxon>
        <taxon>Acari</taxon>
        <taxon>Parasitiformes</taxon>
        <taxon>Ixodida</taxon>
        <taxon>Ixodoidea</taxon>
        <taxon>Ixodidae</taxon>
        <taxon>Amblyomminae</taxon>
        <taxon>Amblyomma</taxon>
    </lineage>
</organism>
<dbReference type="GO" id="GO:0016538">
    <property type="term" value="F:cyclin-dependent protein serine/threonine kinase regulator activity"/>
    <property type="evidence" value="ECO:0007669"/>
    <property type="project" value="InterPro"/>
</dbReference>
<dbReference type="SMART" id="SM00385">
    <property type="entry name" value="CYCLIN"/>
    <property type="match status" value="1"/>
</dbReference>
<keyword evidence="2 4" id="KW-0195">Cyclin</keyword>
<feature type="region of interest" description="Disordered" evidence="5">
    <location>
        <begin position="30"/>
        <end position="53"/>
    </location>
</feature>
<dbReference type="PANTHER" id="PTHR10177">
    <property type="entry name" value="CYCLINS"/>
    <property type="match status" value="1"/>
</dbReference>
<dbReference type="SUPFAM" id="SSF47954">
    <property type="entry name" value="Cyclin-like"/>
    <property type="match status" value="2"/>
</dbReference>
<keyword evidence="3" id="KW-0131">Cell cycle</keyword>
<evidence type="ECO:0000259" key="6">
    <source>
        <dbReference type="SMART" id="SM00385"/>
    </source>
</evidence>
<evidence type="ECO:0000256" key="5">
    <source>
        <dbReference type="SAM" id="MobiDB-lite"/>
    </source>
</evidence>
<evidence type="ECO:0000256" key="4">
    <source>
        <dbReference type="RuleBase" id="RU000383"/>
    </source>
</evidence>
<dbReference type="InterPro" id="IPR013763">
    <property type="entry name" value="Cyclin-like_dom"/>
</dbReference>
<dbReference type="AlphaFoldDB" id="A0AAQ4EJG6"/>
<dbReference type="InterPro" id="IPR046965">
    <property type="entry name" value="Cyclin_A/B-like"/>
</dbReference>
<dbReference type="PIRSF" id="PIRSF001771">
    <property type="entry name" value="Cyclin_A_B_D_E"/>
    <property type="match status" value="1"/>
</dbReference>
<dbReference type="Proteomes" id="UP001321473">
    <property type="component" value="Unassembled WGS sequence"/>
</dbReference>
<dbReference type="Pfam" id="PF02984">
    <property type="entry name" value="Cyclin_C"/>
    <property type="match status" value="1"/>
</dbReference>
<dbReference type="EMBL" id="JARKHS020014887">
    <property type="protein sequence ID" value="KAK8774877.1"/>
    <property type="molecule type" value="Genomic_DNA"/>
</dbReference>
<dbReference type="InterPro" id="IPR039361">
    <property type="entry name" value="Cyclin"/>
</dbReference>
<feature type="domain" description="Cyclin-like" evidence="6">
    <location>
        <begin position="107"/>
        <end position="194"/>
    </location>
</feature>
<evidence type="ECO:0000256" key="1">
    <source>
        <dbReference type="ARBA" id="ARBA00022618"/>
    </source>
</evidence>
<comment type="caution">
    <text evidence="7">The sequence shown here is derived from an EMBL/GenBank/DDBJ whole genome shotgun (WGS) entry which is preliminary data.</text>
</comment>
<dbReference type="InterPro" id="IPR004367">
    <property type="entry name" value="Cyclin_C-dom"/>
</dbReference>
<protein>
    <recommendedName>
        <fullName evidence="6">Cyclin-like domain-containing protein</fullName>
    </recommendedName>
</protein>
<proteinExistence type="inferred from homology"/>
<dbReference type="InterPro" id="IPR036915">
    <property type="entry name" value="Cyclin-like_sf"/>
</dbReference>
<gene>
    <name evidence="7" type="ORF">V5799_010586</name>
</gene>
<comment type="similarity">
    <text evidence="4">Belongs to the cyclin family.</text>
</comment>
<evidence type="ECO:0000313" key="8">
    <source>
        <dbReference type="Proteomes" id="UP001321473"/>
    </source>
</evidence>
<feature type="non-terminal residue" evidence="7">
    <location>
        <position position="264"/>
    </location>
</feature>